<dbReference type="InterPro" id="IPR044704">
    <property type="entry name" value="UGlyAH_cupin_N"/>
</dbReference>
<name>A0ABM7Y496_9PROT</name>
<sequence length="255" mass="27776">MTPPAIPPPGVFGHNRSLVTPHYAMMPPAGILPSRLPGFAETVVRFQAAPALGARFAQALLEIGAGGGTTAPRDDGLEHFFYVLDGAVDVTVGGQAQRLGPGGYAFVPPGIAWGLRAEAPAQVAWVKRPYEPLPGVAPPVPRFGNRADVPRDTTNRPGRYIQFLLGTGDLAFDFEMNLMGFEPGSHFPCIETHIMEHGLLMVEGQGNYLLGRDWHEVWTGDFIWMGPFVPQQFYCTGWGPAAYLLYKNVNRDVTF</sequence>
<dbReference type="Gene3D" id="2.60.120.10">
    <property type="entry name" value="Jelly Rolls"/>
    <property type="match status" value="1"/>
</dbReference>
<dbReference type="PANTHER" id="PTHR34571">
    <property type="entry name" value="(S)-UREIDOGLYCINE AMINOHYDROLASE"/>
    <property type="match status" value="1"/>
</dbReference>
<dbReference type="Proteomes" id="UP000831327">
    <property type="component" value="Chromosome"/>
</dbReference>
<feature type="domain" description="Cupin type-2" evidence="1">
    <location>
        <begin position="61"/>
        <end position="126"/>
    </location>
</feature>
<organism evidence="2 3">
    <name type="scientific">Roseomonas fluvialis</name>
    <dbReference type="NCBI Taxonomy" id="1750527"/>
    <lineage>
        <taxon>Bacteria</taxon>
        <taxon>Pseudomonadati</taxon>
        <taxon>Pseudomonadota</taxon>
        <taxon>Alphaproteobacteria</taxon>
        <taxon>Acetobacterales</taxon>
        <taxon>Roseomonadaceae</taxon>
        <taxon>Roseomonas</taxon>
    </lineage>
</organism>
<dbReference type="InterPro" id="IPR044697">
    <property type="entry name" value="UGlyAH_cupin_C"/>
</dbReference>
<dbReference type="RefSeq" id="WP_244459866.1">
    <property type="nucleotide sequence ID" value="NZ_AP025637.1"/>
</dbReference>
<dbReference type="InterPro" id="IPR013096">
    <property type="entry name" value="Cupin_2"/>
</dbReference>
<accession>A0ABM7Y496</accession>
<protein>
    <recommendedName>
        <fullName evidence="1">Cupin type-2 domain-containing protein</fullName>
    </recommendedName>
</protein>
<evidence type="ECO:0000313" key="3">
    <source>
        <dbReference type="Proteomes" id="UP000831327"/>
    </source>
</evidence>
<dbReference type="Pfam" id="PF07883">
    <property type="entry name" value="Cupin_2"/>
    <property type="match status" value="1"/>
</dbReference>
<keyword evidence="3" id="KW-1185">Reference proteome</keyword>
<dbReference type="InterPro" id="IPR011051">
    <property type="entry name" value="RmlC_Cupin_sf"/>
</dbReference>
<dbReference type="SUPFAM" id="SSF51182">
    <property type="entry name" value="RmlC-like cupins"/>
    <property type="match status" value="1"/>
</dbReference>
<dbReference type="NCBIfam" id="TIGR03214">
    <property type="entry name" value="ura-cupin"/>
    <property type="match status" value="1"/>
</dbReference>
<dbReference type="CDD" id="cd02212">
    <property type="entry name" value="cupin_UGlyAH_C"/>
    <property type="match status" value="1"/>
</dbReference>
<evidence type="ECO:0000313" key="2">
    <source>
        <dbReference type="EMBL" id="BDG72677.1"/>
    </source>
</evidence>
<dbReference type="CDD" id="cd02211">
    <property type="entry name" value="cupin_UGlyAH_N"/>
    <property type="match status" value="1"/>
</dbReference>
<dbReference type="PANTHER" id="PTHR34571:SF1">
    <property type="entry name" value="(S)-UREIDOGLYCINE AMINOHYDROLASE"/>
    <property type="match status" value="1"/>
</dbReference>
<gene>
    <name evidence="2" type="ORF">Rmf_26060</name>
</gene>
<dbReference type="InterPro" id="IPR017627">
    <property type="entry name" value="UGHY"/>
</dbReference>
<evidence type="ECO:0000259" key="1">
    <source>
        <dbReference type="Pfam" id="PF07883"/>
    </source>
</evidence>
<dbReference type="InterPro" id="IPR014710">
    <property type="entry name" value="RmlC-like_jellyroll"/>
</dbReference>
<proteinExistence type="predicted"/>
<dbReference type="EMBL" id="AP025637">
    <property type="protein sequence ID" value="BDG72677.1"/>
    <property type="molecule type" value="Genomic_DNA"/>
</dbReference>
<reference evidence="2 3" key="1">
    <citation type="journal article" date="2016" name="Microbes Environ.">
        <title>Phylogenetically diverse aerobic anoxygenic phototrophic bacteria isolated from epilithic biofilms in Tama river, Japan.</title>
        <authorList>
            <person name="Hirose S."/>
            <person name="Matsuura K."/>
            <person name="Haruta S."/>
        </authorList>
    </citation>
    <scope>NUCLEOTIDE SEQUENCE [LARGE SCALE GENOMIC DNA]</scope>
    <source>
        <strain evidence="2 3">S08</strain>
    </source>
</reference>